<keyword evidence="3" id="KW-1185">Reference proteome</keyword>
<evidence type="ECO:0000313" key="2">
    <source>
        <dbReference type="EMBL" id="KAA0725375.1"/>
    </source>
</evidence>
<organism evidence="2 3">
    <name type="scientific">Triplophysa tibetana</name>
    <dbReference type="NCBI Taxonomy" id="1572043"/>
    <lineage>
        <taxon>Eukaryota</taxon>
        <taxon>Metazoa</taxon>
        <taxon>Chordata</taxon>
        <taxon>Craniata</taxon>
        <taxon>Vertebrata</taxon>
        <taxon>Euteleostomi</taxon>
        <taxon>Actinopterygii</taxon>
        <taxon>Neopterygii</taxon>
        <taxon>Teleostei</taxon>
        <taxon>Ostariophysi</taxon>
        <taxon>Cypriniformes</taxon>
        <taxon>Nemacheilidae</taxon>
        <taxon>Triplophysa</taxon>
    </lineage>
</organism>
<reference evidence="2 3" key="1">
    <citation type="journal article" date="2019" name="Mol. Ecol. Resour.">
        <title>Chromosome-level genome assembly of Triplophysa tibetana, a fish adapted to the harsh high-altitude environment of the Tibetan Plateau.</title>
        <authorList>
            <person name="Yang X."/>
            <person name="Liu H."/>
            <person name="Ma Z."/>
            <person name="Zou Y."/>
            <person name="Zou M."/>
            <person name="Mao Y."/>
            <person name="Li X."/>
            <person name="Wang H."/>
            <person name="Chen T."/>
            <person name="Wang W."/>
            <person name="Yang R."/>
        </authorList>
    </citation>
    <scope>NUCLEOTIDE SEQUENCE [LARGE SCALE GENOMIC DNA]</scope>
    <source>
        <strain evidence="2">TTIB1903HZAU</strain>
        <tissue evidence="2">Muscle</tissue>
    </source>
</reference>
<feature type="region of interest" description="Disordered" evidence="1">
    <location>
        <begin position="19"/>
        <end position="82"/>
    </location>
</feature>
<feature type="compositionally biased region" description="Basic and acidic residues" evidence="1">
    <location>
        <begin position="19"/>
        <end position="31"/>
    </location>
</feature>
<dbReference type="AlphaFoldDB" id="A0A5A9PUM5"/>
<proteinExistence type="predicted"/>
<gene>
    <name evidence="2" type="ORF">E1301_Tti006087</name>
</gene>
<dbReference type="EMBL" id="SOYY01000001">
    <property type="protein sequence ID" value="KAA0725375.1"/>
    <property type="molecule type" value="Genomic_DNA"/>
</dbReference>
<feature type="compositionally biased region" description="Polar residues" evidence="1">
    <location>
        <begin position="38"/>
        <end position="51"/>
    </location>
</feature>
<comment type="caution">
    <text evidence="2">The sequence shown here is derived from an EMBL/GenBank/DDBJ whole genome shotgun (WGS) entry which is preliminary data.</text>
</comment>
<accession>A0A5A9PUM5</accession>
<sequence length="82" mass="8969">MSIFTSRDILTELMSFRHGTDCGRSESKGSVDKAMNAVKSTINSPDQNSRAGSDHDSIYMRKPDLHTSPHTERKSGPPSDGC</sequence>
<protein>
    <submittedName>
        <fullName evidence="2">Uncharacterized protein</fullName>
    </submittedName>
</protein>
<evidence type="ECO:0000256" key="1">
    <source>
        <dbReference type="SAM" id="MobiDB-lite"/>
    </source>
</evidence>
<name>A0A5A9PUM5_9TELE</name>
<dbReference type="Proteomes" id="UP000324632">
    <property type="component" value="Chromosome 1"/>
</dbReference>
<feature type="compositionally biased region" description="Basic and acidic residues" evidence="1">
    <location>
        <begin position="52"/>
        <end position="75"/>
    </location>
</feature>
<evidence type="ECO:0000313" key="3">
    <source>
        <dbReference type="Proteomes" id="UP000324632"/>
    </source>
</evidence>